<name>A0A085VEX9_PSESX</name>
<sequence length="123" mass="13858">MKERNLEVLESNALKAIEEMASALGNTVKPNARIIVKKSGRVVELNNCEVFTPKDFQMWVRLDSDDGQGMEITANNDTENAGAFVLHHQAGESWGKIFRGVAIIRTEKGWIMEDERIKIDIDL</sequence>
<dbReference type="AlphaFoldDB" id="A0A085VEX9"/>
<dbReference type="PATRIC" id="fig|317.174.peg.890"/>
<protein>
    <submittedName>
        <fullName evidence="1">Uncharacterized protein</fullName>
    </submittedName>
</protein>
<dbReference type="RefSeq" id="WP_047572424.1">
    <property type="nucleotide sequence ID" value="NZ_JPQT01000063.1"/>
</dbReference>
<evidence type="ECO:0000313" key="2">
    <source>
        <dbReference type="Proteomes" id="UP000028643"/>
    </source>
</evidence>
<proteinExistence type="predicted"/>
<gene>
    <name evidence="1" type="ORF">IV02_04390</name>
</gene>
<evidence type="ECO:0000313" key="1">
    <source>
        <dbReference type="EMBL" id="KFE53992.1"/>
    </source>
</evidence>
<reference evidence="1 2" key="1">
    <citation type="submission" date="2014-07" db="EMBL/GenBank/DDBJ databases">
        <title>Draft Genome Sequences of Environmental Pseudomonas syringae strains.</title>
        <authorList>
            <person name="Baltrus D.A."/>
            <person name="Berge O."/>
            <person name="Morris C."/>
        </authorList>
    </citation>
    <scope>NUCLEOTIDE SEQUENCE [LARGE SCALE GENOMIC DNA]</scope>
    <source>
        <strain evidence="1 2">CEB003</strain>
    </source>
</reference>
<comment type="caution">
    <text evidence="1">The sequence shown here is derived from an EMBL/GenBank/DDBJ whole genome shotgun (WGS) entry which is preliminary data.</text>
</comment>
<dbReference type="Proteomes" id="UP000028643">
    <property type="component" value="Unassembled WGS sequence"/>
</dbReference>
<accession>A0A085VEX9</accession>
<dbReference type="EMBL" id="JPQT01000063">
    <property type="protein sequence ID" value="KFE53992.1"/>
    <property type="molecule type" value="Genomic_DNA"/>
</dbReference>
<organism evidence="1 2">
    <name type="scientific">Pseudomonas syringae</name>
    <dbReference type="NCBI Taxonomy" id="317"/>
    <lineage>
        <taxon>Bacteria</taxon>
        <taxon>Pseudomonadati</taxon>
        <taxon>Pseudomonadota</taxon>
        <taxon>Gammaproteobacteria</taxon>
        <taxon>Pseudomonadales</taxon>
        <taxon>Pseudomonadaceae</taxon>
        <taxon>Pseudomonas</taxon>
    </lineage>
</organism>